<feature type="active site" evidence="6">
    <location>
        <position position="145"/>
    </location>
</feature>
<dbReference type="Proteomes" id="UP000072763">
    <property type="component" value="Unassembled WGS sequence"/>
</dbReference>
<dbReference type="NCBIfam" id="TIGR00079">
    <property type="entry name" value="pept_deformyl"/>
    <property type="match status" value="1"/>
</dbReference>
<evidence type="ECO:0000256" key="3">
    <source>
        <dbReference type="ARBA" id="ARBA00022801"/>
    </source>
</evidence>
<accession>A0A147DT38</accession>
<evidence type="ECO:0000256" key="6">
    <source>
        <dbReference type="HAMAP-Rule" id="MF_00163"/>
    </source>
</evidence>
<comment type="catalytic activity">
    <reaction evidence="6">
        <text>N-terminal N-formyl-L-methionyl-[peptide] + H2O = N-terminal L-methionyl-[peptide] + formate</text>
        <dbReference type="Rhea" id="RHEA:24420"/>
        <dbReference type="Rhea" id="RHEA-COMP:10639"/>
        <dbReference type="Rhea" id="RHEA-COMP:10640"/>
        <dbReference type="ChEBI" id="CHEBI:15377"/>
        <dbReference type="ChEBI" id="CHEBI:15740"/>
        <dbReference type="ChEBI" id="CHEBI:49298"/>
        <dbReference type="ChEBI" id="CHEBI:64731"/>
        <dbReference type="EC" id="3.5.1.88"/>
    </reaction>
</comment>
<dbReference type="NCBIfam" id="NF001159">
    <property type="entry name" value="PRK00150.1-3"/>
    <property type="match status" value="1"/>
</dbReference>
<name>A0A147DT38_9MICO</name>
<reference evidence="7 8" key="1">
    <citation type="journal article" date="2016" name="Front. Microbiol.">
        <title>Genomic Resource of Rice Seed Associated Bacteria.</title>
        <authorList>
            <person name="Midha S."/>
            <person name="Bansal K."/>
            <person name="Sharma S."/>
            <person name="Kumar N."/>
            <person name="Patil P.P."/>
            <person name="Chaudhry V."/>
            <person name="Patil P.B."/>
        </authorList>
    </citation>
    <scope>NUCLEOTIDE SEQUENCE [LARGE SCALE GENOMIC DNA]</scope>
    <source>
        <strain evidence="7 8">NS359</strain>
    </source>
</reference>
<dbReference type="GO" id="GO:0042586">
    <property type="term" value="F:peptide deformylase activity"/>
    <property type="evidence" value="ECO:0007669"/>
    <property type="project" value="UniProtKB-UniRule"/>
</dbReference>
<comment type="function">
    <text evidence="6">Removes the formyl group from the N-terminal Met of newly synthesized proteins. Requires at least a dipeptide for an efficient rate of reaction. N-terminal L-methionine is a prerequisite for activity but the enzyme has broad specificity at other positions.</text>
</comment>
<feature type="binding site" evidence="6">
    <location>
        <position position="102"/>
    </location>
    <ligand>
        <name>Fe cation</name>
        <dbReference type="ChEBI" id="CHEBI:24875"/>
    </ligand>
</feature>
<dbReference type="PRINTS" id="PR01576">
    <property type="entry name" value="PDEFORMYLASE"/>
</dbReference>
<dbReference type="InterPro" id="IPR036821">
    <property type="entry name" value="Peptide_deformylase_sf"/>
</dbReference>
<keyword evidence="2 6" id="KW-0479">Metal-binding</keyword>
<comment type="similarity">
    <text evidence="1 6">Belongs to the polypeptide deformylase family.</text>
</comment>
<evidence type="ECO:0000256" key="1">
    <source>
        <dbReference type="ARBA" id="ARBA00010759"/>
    </source>
</evidence>
<proteinExistence type="inferred from homology"/>
<feature type="binding site" evidence="6">
    <location>
        <position position="148"/>
    </location>
    <ligand>
        <name>Fe cation</name>
        <dbReference type="ChEBI" id="CHEBI:24875"/>
    </ligand>
</feature>
<evidence type="ECO:0000256" key="2">
    <source>
        <dbReference type="ARBA" id="ARBA00022723"/>
    </source>
</evidence>
<dbReference type="PANTHER" id="PTHR10458:SF2">
    <property type="entry name" value="PEPTIDE DEFORMYLASE, MITOCHONDRIAL"/>
    <property type="match status" value="1"/>
</dbReference>
<keyword evidence="3 6" id="KW-0378">Hydrolase</keyword>
<dbReference type="RefSeq" id="WP_058749048.1">
    <property type="nucleotide sequence ID" value="NZ_LDRC01000016.1"/>
</dbReference>
<keyword evidence="5 6" id="KW-0408">Iron</keyword>
<dbReference type="GO" id="GO:0006412">
    <property type="term" value="P:translation"/>
    <property type="evidence" value="ECO:0007669"/>
    <property type="project" value="UniProtKB-UniRule"/>
</dbReference>
<comment type="cofactor">
    <cofactor evidence="6">
        <name>Fe(2+)</name>
        <dbReference type="ChEBI" id="CHEBI:29033"/>
    </cofactor>
    <text evidence="6">Binds 1 Fe(2+) ion.</text>
</comment>
<dbReference type="PATRIC" id="fig|465820.4.peg.749"/>
<dbReference type="CDD" id="cd00487">
    <property type="entry name" value="Pep_deformylase"/>
    <property type="match status" value="1"/>
</dbReference>
<dbReference type="EMBL" id="LDRC01000016">
    <property type="protein sequence ID" value="KTR53275.1"/>
    <property type="molecule type" value="Genomic_DNA"/>
</dbReference>
<dbReference type="HAMAP" id="MF_00163">
    <property type="entry name" value="Pep_deformylase"/>
    <property type="match status" value="1"/>
</dbReference>
<feature type="binding site" evidence="6">
    <location>
        <position position="144"/>
    </location>
    <ligand>
        <name>Fe cation</name>
        <dbReference type="ChEBI" id="CHEBI:24875"/>
    </ligand>
</feature>
<evidence type="ECO:0000256" key="4">
    <source>
        <dbReference type="ARBA" id="ARBA00022917"/>
    </source>
</evidence>
<sequence>MPVLPIRITGEPVLHERATEVTAFNDDLRSLVQDMYETMDLAPGVGLAGPQVGVGKRLFVYSWTDDDEVLHRGVAVNPVLWTTPPVPESIEELDEDEESEGCLSIPGERFPLRRAEGVLLRAVDEHGEPFEIEAHGWLARVFQHEYDHLDGTLYADRLVHPYGKQVAKAIRKNSWGGPGRSWLPGRDHPEG</sequence>
<dbReference type="PIRSF" id="PIRSF004749">
    <property type="entry name" value="Pep_def"/>
    <property type="match status" value="1"/>
</dbReference>
<dbReference type="EC" id="3.5.1.88" evidence="6"/>
<evidence type="ECO:0000256" key="5">
    <source>
        <dbReference type="ARBA" id="ARBA00023004"/>
    </source>
</evidence>
<dbReference type="Pfam" id="PF01327">
    <property type="entry name" value="Pep_deformylase"/>
    <property type="match status" value="1"/>
</dbReference>
<dbReference type="Gene3D" id="3.90.45.10">
    <property type="entry name" value="Peptide deformylase"/>
    <property type="match status" value="1"/>
</dbReference>
<dbReference type="GO" id="GO:0046872">
    <property type="term" value="F:metal ion binding"/>
    <property type="evidence" value="ECO:0007669"/>
    <property type="project" value="UniProtKB-KW"/>
</dbReference>
<dbReference type="STRING" id="465820.NS263_11645"/>
<evidence type="ECO:0000313" key="7">
    <source>
        <dbReference type="EMBL" id="KTR53275.1"/>
    </source>
</evidence>
<comment type="caution">
    <text evidence="7">The sequence shown here is derived from an EMBL/GenBank/DDBJ whole genome shotgun (WGS) entry which is preliminary data.</text>
</comment>
<dbReference type="AlphaFoldDB" id="A0A147DT38"/>
<gene>
    <name evidence="6" type="primary">def</name>
    <name evidence="7" type="ORF">NS359_03885</name>
</gene>
<dbReference type="PANTHER" id="PTHR10458">
    <property type="entry name" value="PEPTIDE DEFORMYLASE"/>
    <property type="match status" value="1"/>
</dbReference>
<dbReference type="InterPro" id="IPR023635">
    <property type="entry name" value="Peptide_deformylase"/>
</dbReference>
<dbReference type="SUPFAM" id="SSF56420">
    <property type="entry name" value="Peptide deformylase"/>
    <property type="match status" value="1"/>
</dbReference>
<organism evidence="7 8">
    <name type="scientific">Curtobacterium oceanosedimentum</name>
    <dbReference type="NCBI Taxonomy" id="465820"/>
    <lineage>
        <taxon>Bacteria</taxon>
        <taxon>Bacillati</taxon>
        <taxon>Actinomycetota</taxon>
        <taxon>Actinomycetes</taxon>
        <taxon>Micrococcales</taxon>
        <taxon>Microbacteriaceae</taxon>
        <taxon>Curtobacterium</taxon>
    </lineage>
</organism>
<dbReference type="OrthoDB" id="9804313at2"/>
<protein>
    <recommendedName>
        <fullName evidence="6">Peptide deformylase</fullName>
        <shortName evidence="6">PDF</shortName>
        <ecNumber evidence="6">3.5.1.88</ecNumber>
    </recommendedName>
    <alternativeName>
        <fullName evidence="6">Polypeptide deformylase</fullName>
    </alternativeName>
</protein>
<evidence type="ECO:0000313" key="8">
    <source>
        <dbReference type="Proteomes" id="UP000072763"/>
    </source>
</evidence>
<keyword evidence="4 6" id="KW-0648">Protein biosynthesis</keyword>